<gene>
    <name evidence="3" type="ORF">FOF44_05300</name>
</gene>
<dbReference type="AlphaFoldDB" id="A0A557PC53"/>
<organism evidence="3 4">
    <name type="scientific">Vibrio algivorus</name>
    <dbReference type="NCBI Taxonomy" id="1667024"/>
    <lineage>
        <taxon>Bacteria</taxon>
        <taxon>Pseudomonadati</taxon>
        <taxon>Pseudomonadota</taxon>
        <taxon>Gammaproteobacteria</taxon>
        <taxon>Vibrionales</taxon>
        <taxon>Vibrionaceae</taxon>
        <taxon>Vibrio</taxon>
    </lineage>
</organism>
<proteinExistence type="predicted"/>
<dbReference type="OrthoDB" id="5912765at2"/>
<dbReference type="Proteomes" id="UP000319828">
    <property type="component" value="Unassembled WGS sequence"/>
</dbReference>
<dbReference type="Pfam" id="PF05170">
    <property type="entry name" value="AsmA"/>
    <property type="match status" value="1"/>
</dbReference>
<evidence type="ECO:0000259" key="2">
    <source>
        <dbReference type="Pfam" id="PF05170"/>
    </source>
</evidence>
<evidence type="ECO:0000313" key="3">
    <source>
        <dbReference type="EMBL" id="TVO38251.1"/>
    </source>
</evidence>
<comment type="caution">
    <text evidence="3">The sequence shown here is derived from an EMBL/GenBank/DDBJ whole genome shotgun (WGS) entry which is preliminary data.</text>
</comment>
<feature type="region of interest" description="Disordered" evidence="1">
    <location>
        <begin position="560"/>
        <end position="590"/>
    </location>
</feature>
<sequence length="669" mass="75532">MRKLLAIIVGLISLVIVALSASYAALHTKYAAQVVNTALEYVYQGDIQVREVHYSYQEPKHLQLDGVLLKNGDEEPILIEKMDIWLGKHAWLDNRLQIDNVLVDGLTLQNGWPKLGFSNYIQLNKLSIANIDFADNNWVGRDVNIQIKHPKKRDDRLLPFYGEIQLSAGQFYWQGEAINNLFLDGDITPEHSTFYDIRFQWRKGQFSAQATKKQPQKQWQLPRVTISGLRLQQNSLDNISQQSIDWFNQQAMAIDDLEVRNSSIEVPNFSINNIKLTAEHLRLPFDLWQQQNASIFATADTMSAFGQAIHSPALDINLQPNIANIQDVSLEMLQGNLHIQGKATPTGLDLSQLNINNMKWIPTAESKQLALDYLNHLQSLQAKMLTINNVQFIDLTTSPAKQATGLSIEGDNLEIKKQGHWGLWQGELSISANRASYDSVNSKNLLVTMRSEKGHFWLNKLFIPLENGLVKGSGEMAFSQKSQPWKLDVDASGIPLRFFSRWFDLPIHLDGITDFTVKGEGLYGDQLIFNHSVTGQLNASVTRATSDDDFQTLWLRNQGIKLPPLTPPQDPTTTDTEDKTAQVKPAKPKDKKIQSVTISDIHLVADRGRLSLKPFKIEGKDFSAHLGGEYDFLFPEKGSLQYRLEGECQALVFDLLSHKDSVLVENNCH</sequence>
<name>A0A557PC53_9VIBR</name>
<dbReference type="InterPro" id="IPR007844">
    <property type="entry name" value="AsmA"/>
</dbReference>
<evidence type="ECO:0000313" key="4">
    <source>
        <dbReference type="Proteomes" id="UP000319828"/>
    </source>
</evidence>
<feature type="compositionally biased region" description="Basic and acidic residues" evidence="1">
    <location>
        <begin position="576"/>
        <end position="590"/>
    </location>
</feature>
<protein>
    <submittedName>
        <fullName evidence="3">AsmA family protein</fullName>
    </submittedName>
</protein>
<reference evidence="3 4" key="1">
    <citation type="submission" date="2019-07" db="EMBL/GenBank/DDBJ databases">
        <title>The draft genome sequence of Vibrio algivorus M1486.</title>
        <authorList>
            <person name="Meng X."/>
        </authorList>
    </citation>
    <scope>NUCLEOTIDE SEQUENCE [LARGE SCALE GENOMIC DNA]</scope>
    <source>
        <strain evidence="3 4">M1486</strain>
    </source>
</reference>
<dbReference type="EMBL" id="VMKJ01000006">
    <property type="protein sequence ID" value="TVO38251.1"/>
    <property type="molecule type" value="Genomic_DNA"/>
</dbReference>
<dbReference type="RefSeq" id="WP_144387688.1">
    <property type="nucleotide sequence ID" value="NZ_CANNCB010000005.1"/>
</dbReference>
<evidence type="ECO:0000256" key="1">
    <source>
        <dbReference type="SAM" id="MobiDB-lite"/>
    </source>
</evidence>
<feature type="domain" description="AsmA" evidence="2">
    <location>
        <begin position="3"/>
        <end position="538"/>
    </location>
</feature>
<accession>A0A557PC53</accession>